<gene>
    <name evidence="14" type="ORF">Ahy_B08g094443</name>
</gene>
<dbReference type="InterPro" id="IPR008972">
    <property type="entry name" value="Cupredoxin"/>
</dbReference>
<feature type="chain" id="PRO_5019441536" description="Phytocyanin domain-containing protein" evidence="12">
    <location>
        <begin position="20"/>
        <end position="201"/>
    </location>
</feature>
<comment type="similarity">
    <text evidence="9">Belongs to the early nodulin-like (ENODL) family.</text>
</comment>
<organism evidence="14 15">
    <name type="scientific">Arachis hypogaea</name>
    <name type="common">Peanut</name>
    <dbReference type="NCBI Taxonomy" id="3818"/>
    <lineage>
        <taxon>Eukaryota</taxon>
        <taxon>Viridiplantae</taxon>
        <taxon>Streptophyta</taxon>
        <taxon>Embryophyta</taxon>
        <taxon>Tracheophyta</taxon>
        <taxon>Spermatophyta</taxon>
        <taxon>Magnoliopsida</taxon>
        <taxon>eudicotyledons</taxon>
        <taxon>Gunneridae</taxon>
        <taxon>Pentapetalae</taxon>
        <taxon>rosids</taxon>
        <taxon>fabids</taxon>
        <taxon>Fabales</taxon>
        <taxon>Fabaceae</taxon>
        <taxon>Papilionoideae</taxon>
        <taxon>50 kb inversion clade</taxon>
        <taxon>dalbergioids sensu lato</taxon>
        <taxon>Dalbergieae</taxon>
        <taxon>Pterocarpus clade</taxon>
        <taxon>Arachis</taxon>
    </lineage>
</organism>
<dbReference type="SUPFAM" id="SSF49503">
    <property type="entry name" value="Cupredoxins"/>
    <property type="match status" value="1"/>
</dbReference>
<dbReference type="InterPro" id="IPR003245">
    <property type="entry name" value="Phytocyanin_dom"/>
</dbReference>
<evidence type="ECO:0000256" key="11">
    <source>
        <dbReference type="SAM" id="Phobius"/>
    </source>
</evidence>
<evidence type="ECO:0000256" key="5">
    <source>
        <dbReference type="ARBA" id="ARBA00023136"/>
    </source>
</evidence>
<evidence type="ECO:0000256" key="1">
    <source>
        <dbReference type="ARBA" id="ARBA00004609"/>
    </source>
</evidence>
<keyword evidence="11" id="KW-1133">Transmembrane helix</keyword>
<dbReference type="EMBL" id="SDMP01000018">
    <property type="protein sequence ID" value="RYQ98403.1"/>
    <property type="molecule type" value="Genomic_DNA"/>
</dbReference>
<dbReference type="AlphaFoldDB" id="A0A444Y917"/>
<feature type="compositionally biased region" description="Pro residues" evidence="10">
    <location>
        <begin position="131"/>
        <end position="140"/>
    </location>
</feature>
<dbReference type="InterPro" id="IPR041846">
    <property type="entry name" value="ENL_dom"/>
</dbReference>
<dbReference type="GO" id="GO:0098552">
    <property type="term" value="C:side of membrane"/>
    <property type="evidence" value="ECO:0007669"/>
    <property type="project" value="UniProtKB-KW"/>
</dbReference>
<evidence type="ECO:0000256" key="2">
    <source>
        <dbReference type="ARBA" id="ARBA00022475"/>
    </source>
</evidence>
<feature type="signal peptide" evidence="12">
    <location>
        <begin position="1"/>
        <end position="19"/>
    </location>
</feature>
<proteinExistence type="inferred from homology"/>
<reference evidence="14 15" key="1">
    <citation type="submission" date="2019-01" db="EMBL/GenBank/DDBJ databases">
        <title>Sequencing of cultivated peanut Arachis hypogaea provides insights into genome evolution and oil improvement.</title>
        <authorList>
            <person name="Chen X."/>
        </authorList>
    </citation>
    <scope>NUCLEOTIDE SEQUENCE [LARGE SCALE GENOMIC DNA]</scope>
    <source>
        <strain evidence="15">cv. Fuhuasheng</strain>
        <tissue evidence="14">Leaves</tissue>
    </source>
</reference>
<keyword evidence="15" id="KW-1185">Reference proteome</keyword>
<dbReference type="PANTHER" id="PTHR33021:SF234">
    <property type="entry name" value="EARLY NODULIN-LIKE PROTEIN 7"/>
    <property type="match status" value="1"/>
</dbReference>
<comment type="subcellular location">
    <subcellularLocation>
        <location evidence="1">Cell membrane</location>
        <topology evidence="1">Lipid-anchor</topology>
        <topology evidence="1">GPI-anchor</topology>
    </subcellularLocation>
</comment>
<dbReference type="GO" id="GO:0009055">
    <property type="term" value="F:electron transfer activity"/>
    <property type="evidence" value="ECO:0007669"/>
    <property type="project" value="InterPro"/>
</dbReference>
<keyword evidence="4 12" id="KW-0732">Signal</keyword>
<dbReference type="Gene3D" id="2.60.40.420">
    <property type="entry name" value="Cupredoxins - blue copper proteins"/>
    <property type="match status" value="1"/>
</dbReference>
<keyword evidence="8" id="KW-0449">Lipoprotein</keyword>
<dbReference type="InterPro" id="IPR039391">
    <property type="entry name" value="Phytocyanin-like"/>
</dbReference>
<evidence type="ECO:0000256" key="7">
    <source>
        <dbReference type="ARBA" id="ARBA00023180"/>
    </source>
</evidence>
<keyword evidence="3" id="KW-0336">GPI-anchor</keyword>
<dbReference type="Pfam" id="PF02298">
    <property type="entry name" value="Cu_bind_like"/>
    <property type="match status" value="1"/>
</dbReference>
<feature type="domain" description="Phytocyanin" evidence="13">
    <location>
        <begin position="20"/>
        <end position="122"/>
    </location>
</feature>
<evidence type="ECO:0000256" key="10">
    <source>
        <dbReference type="SAM" id="MobiDB-lite"/>
    </source>
</evidence>
<keyword evidence="2" id="KW-1003">Cell membrane</keyword>
<dbReference type="FunFam" id="2.60.40.420:FF:000010">
    <property type="entry name" value="Early nodulin-like protein 1"/>
    <property type="match status" value="1"/>
</dbReference>
<evidence type="ECO:0000256" key="12">
    <source>
        <dbReference type="SAM" id="SignalP"/>
    </source>
</evidence>
<evidence type="ECO:0000256" key="9">
    <source>
        <dbReference type="ARBA" id="ARBA00035011"/>
    </source>
</evidence>
<sequence length="201" mass="22093">MSHLFKCVILFIMLCTTASREFKVGDHFGWRVPDPTDTSFYTHWAERNRFQVGDSLVFEYENDSVLSVEEWDYFHCDASNPITAFDNGKSILNLDSPGAFYFISGTAHHCSRGQKLLVEVMSPQHHPVPVPVPESPPPSLLAPQGISPISPSPMSPSPEAFSPVASSPYDSIEEDSGSIMLSSSAVMVPFATFLVVLLLAL</sequence>
<name>A0A444Y917_ARAHY</name>
<evidence type="ECO:0000256" key="4">
    <source>
        <dbReference type="ARBA" id="ARBA00022729"/>
    </source>
</evidence>
<evidence type="ECO:0000256" key="6">
    <source>
        <dbReference type="ARBA" id="ARBA00023157"/>
    </source>
</evidence>
<dbReference type="Proteomes" id="UP000289738">
    <property type="component" value="Chromosome B08"/>
</dbReference>
<evidence type="ECO:0000259" key="13">
    <source>
        <dbReference type="PROSITE" id="PS51485"/>
    </source>
</evidence>
<feature type="transmembrane region" description="Helical" evidence="11">
    <location>
        <begin position="179"/>
        <end position="200"/>
    </location>
</feature>
<evidence type="ECO:0000313" key="14">
    <source>
        <dbReference type="EMBL" id="RYQ98403.1"/>
    </source>
</evidence>
<evidence type="ECO:0000256" key="3">
    <source>
        <dbReference type="ARBA" id="ARBA00022622"/>
    </source>
</evidence>
<accession>A0A444Y917</accession>
<dbReference type="PANTHER" id="PTHR33021">
    <property type="entry name" value="BLUE COPPER PROTEIN"/>
    <property type="match status" value="1"/>
</dbReference>
<evidence type="ECO:0000313" key="15">
    <source>
        <dbReference type="Proteomes" id="UP000289738"/>
    </source>
</evidence>
<protein>
    <recommendedName>
        <fullName evidence="13">Phytocyanin domain-containing protein</fullName>
    </recommendedName>
</protein>
<dbReference type="GO" id="GO:0005886">
    <property type="term" value="C:plasma membrane"/>
    <property type="evidence" value="ECO:0007669"/>
    <property type="project" value="UniProtKB-SubCell"/>
</dbReference>
<feature type="region of interest" description="Disordered" evidence="10">
    <location>
        <begin position="131"/>
        <end position="169"/>
    </location>
</feature>
<keyword evidence="11" id="KW-0812">Transmembrane</keyword>
<dbReference type="PROSITE" id="PS51485">
    <property type="entry name" value="PHYTOCYANIN"/>
    <property type="match status" value="1"/>
</dbReference>
<keyword evidence="6" id="KW-1015">Disulfide bond</keyword>
<keyword evidence="5 11" id="KW-0472">Membrane</keyword>
<evidence type="ECO:0000256" key="8">
    <source>
        <dbReference type="ARBA" id="ARBA00023288"/>
    </source>
</evidence>
<comment type="caution">
    <text evidence="14">The sequence shown here is derived from an EMBL/GenBank/DDBJ whole genome shotgun (WGS) entry which is preliminary data.</text>
</comment>
<dbReference type="STRING" id="3818.A0A444Y917"/>
<keyword evidence="7" id="KW-0325">Glycoprotein</keyword>
<dbReference type="CDD" id="cd11019">
    <property type="entry name" value="OsENODL1_like"/>
    <property type="match status" value="1"/>
</dbReference>